<gene>
    <name evidence="2" type="ORF">FWK35_00003784</name>
</gene>
<feature type="chain" id="PRO_5026238600" evidence="1">
    <location>
        <begin position="23"/>
        <end position="134"/>
    </location>
</feature>
<organism evidence="2 3">
    <name type="scientific">Aphis craccivora</name>
    <name type="common">Cowpea aphid</name>
    <dbReference type="NCBI Taxonomy" id="307492"/>
    <lineage>
        <taxon>Eukaryota</taxon>
        <taxon>Metazoa</taxon>
        <taxon>Ecdysozoa</taxon>
        <taxon>Arthropoda</taxon>
        <taxon>Hexapoda</taxon>
        <taxon>Insecta</taxon>
        <taxon>Pterygota</taxon>
        <taxon>Neoptera</taxon>
        <taxon>Paraneoptera</taxon>
        <taxon>Hemiptera</taxon>
        <taxon>Sternorrhyncha</taxon>
        <taxon>Aphidomorpha</taxon>
        <taxon>Aphidoidea</taxon>
        <taxon>Aphididae</taxon>
        <taxon>Aphidini</taxon>
        <taxon>Aphis</taxon>
        <taxon>Aphis</taxon>
    </lineage>
</organism>
<dbReference type="OrthoDB" id="1750591at2759"/>
<keyword evidence="1" id="KW-0732">Signal</keyword>
<comment type="caution">
    <text evidence="2">The sequence shown here is derived from an EMBL/GenBank/DDBJ whole genome shotgun (WGS) entry which is preliminary data.</text>
</comment>
<evidence type="ECO:0000313" key="3">
    <source>
        <dbReference type="Proteomes" id="UP000478052"/>
    </source>
</evidence>
<evidence type="ECO:0000256" key="1">
    <source>
        <dbReference type="SAM" id="SignalP"/>
    </source>
</evidence>
<keyword evidence="3" id="KW-1185">Reference proteome</keyword>
<dbReference type="AlphaFoldDB" id="A0A6G0Z4Y5"/>
<sequence length="134" mass="15127">MTTQPTLSIKAVWVLLTARSQAQGLVKKVLSFDSVHLLFPHHSWRILRTYKIKILTEAIELNIIDALILIDYSIGSLTKMNKDDISMNNLVSSAITFSGQLETLIEGKAWNMDKNRCKKDVKTSKVFQGPRPKA</sequence>
<dbReference type="EMBL" id="VUJU01001379">
    <property type="protein sequence ID" value="KAF0765538.1"/>
    <property type="molecule type" value="Genomic_DNA"/>
</dbReference>
<dbReference type="Proteomes" id="UP000478052">
    <property type="component" value="Unassembled WGS sequence"/>
</dbReference>
<evidence type="ECO:0000313" key="2">
    <source>
        <dbReference type="EMBL" id="KAF0765538.1"/>
    </source>
</evidence>
<accession>A0A6G0Z4Y5</accession>
<protein>
    <submittedName>
        <fullName evidence="2">Zinc finger MYM-type protein 1-like</fullName>
    </submittedName>
</protein>
<proteinExistence type="predicted"/>
<name>A0A6G0Z4Y5_APHCR</name>
<feature type="signal peptide" evidence="1">
    <location>
        <begin position="1"/>
        <end position="22"/>
    </location>
</feature>
<reference evidence="2 3" key="1">
    <citation type="submission" date="2019-08" db="EMBL/GenBank/DDBJ databases">
        <title>Whole genome of Aphis craccivora.</title>
        <authorList>
            <person name="Voronova N.V."/>
            <person name="Shulinski R.S."/>
            <person name="Bandarenka Y.V."/>
            <person name="Zhorov D.G."/>
            <person name="Warner D."/>
        </authorList>
    </citation>
    <scope>NUCLEOTIDE SEQUENCE [LARGE SCALE GENOMIC DNA]</scope>
    <source>
        <strain evidence="2">180601</strain>
        <tissue evidence="2">Whole Body</tissue>
    </source>
</reference>